<dbReference type="InterPro" id="IPR023614">
    <property type="entry name" value="Porin_dom_sf"/>
</dbReference>
<dbReference type="CDD" id="cd00342">
    <property type="entry name" value="gram_neg_porins"/>
    <property type="match status" value="1"/>
</dbReference>
<evidence type="ECO:0000256" key="6">
    <source>
        <dbReference type="ARBA" id="ARBA00022729"/>
    </source>
</evidence>
<dbReference type="PANTHER" id="PTHR34501:SF9">
    <property type="entry name" value="MAJOR OUTER MEMBRANE PROTEIN P.IA"/>
    <property type="match status" value="1"/>
</dbReference>
<keyword evidence="5" id="KW-0812">Transmembrane</keyword>
<feature type="chain" id="PRO_5011647561" evidence="11">
    <location>
        <begin position="22"/>
        <end position="321"/>
    </location>
</feature>
<dbReference type="OrthoDB" id="8957883at2"/>
<dbReference type="GO" id="GO:0015288">
    <property type="term" value="F:porin activity"/>
    <property type="evidence" value="ECO:0007669"/>
    <property type="project" value="UniProtKB-KW"/>
</dbReference>
<sequence length="321" mass="33610">MKKTLIASAIAAATFSGAALAESNMPTVYGNIQLAVAYEDSEVKAGGVTVGDHGYEHMDNGSTLGIKHEHEIAPGLTGFFKAEFEFDADDKSSSSGLSSLDEAYIGVKGDFGKVWVGSDDTIYEDAININDYFEFYGVSDLGATGEGDMVQYLTPSFGGLTLGAAVQVNGDTDDKGKGDSNLPFILTAAYSMGDTTVAFGVDSNDGGAPGTNENAYGISVSQGLGDLNVSFAYETVKDAVDKASLLGVYSMGANNFALGYEFSDFDNGDEANRVLAQALHNLSDNMYVYVEGQWIDGEATIGGVDADLETTGVALGATYYF</sequence>
<keyword evidence="3" id="KW-0813">Transport</keyword>
<organism evidence="13 14">
    <name type="scientific">Marinobacter zhejiangensis</name>
    <dbReference type="NCBI Taxonomy" id="488535"/>
    <lineage>
        <taxon>Bacteria</taxon>
        <taxon>Pseudomonadati</taxon>
        <taxon>Pseudomonadota</taxon>
        <taxon>Gammaproteobacteria</taxon>
        <taxon>Pseudomonadales</taxon>
        <taxon>Marinobacteraceae</taxon>
        <taxon>Marinobacter</taxon>
    </lineage>
</organism>
<dbReference type="AlphaFoldDB" id="A0A1I4SDA2"/>
<evidence type="ECO:0000256" key="5">
    <source>
        <dbReference type="ARBA" id="ARBA00022692"/>
    </source>
</evidence>
<keyword evidence="7" id="KW-0406">Ion transport</keyword>
<evidence type="ECO:0000256" key="11">
    <source>
        <dbReference type="SAM" id="SignalP"/>
    </source>
</evidence>
<evidence type="ECO:0000256" key="7">
    <source>
        <dbReference type="ARBA" id="ARBA00023065"/>
    </source>
</evidence>
<evidence type="ECO:0000256" key="9">
    <source>
        <dbReference type="ARBA" id="ARBA00023136"/>
    </source>
</evidence>
<protein>
    <submittedName>
        <fullName evidence="13">Outer membrane protein (Porin)</fullName>
    </submittedName>
</protein>
<proteinExistence type="predicted"/>
<evidence type="ECO:0000313" key="13">
    <source>
        <dbReference type="EMBL" id="SFM62468.1"/>
    </source>
</evidence>
<dbReference type="GO" id="GO:0009279">
    <property type="term" value="C:cell outer membrane"/>
    <property type="evidence" value="ECO:0007669"/>
    <property type="project" value="UniProtKB-SubCell"/>
</dbReference>
<evidence type="ECO:0000259" key="12">
    <source>
        <dbReference type="Pfam" id="PF13609"/>
    </source>
</evidence>
<name>A0A1I4SDA2_9GAMM</name>
<dbReference type="STRING" id="488535.SAMN04487963_3157"/>
<evidence type="ECO:0000256" key="4">
    <source>
        <dbReference type="ARBA" id="ARBA00022452"/>
    </source>
</evidence>
<feature type="domain" description="Porin" evidence="12">
    <location>
        <begin position="9"/>
        <end position="298"/>
    </location>
</feature>
<evidence type="ECO:0000256" key="2">
    <source>
        <dbReference type="ARBA" id="ARBA00011233"/>
    </source>
</evidence>
<keyword evidence="10" id="KW-0998">Cell outer membrane</keyword>
<dbReference type="Proteomes" id="UP000198519">
    <property type="component" value="Unassembled WGS sequence"/>
</dbReference>
<gene>
    <name evidence="13" type="ORF">SAMN04487963_3157</name>
</gene>
<dbReference type="RefSeq" id="WP_092025218.1">
    <property type="nucleotide sequence ID" value="NZ_FOUE01000005.1"/>
</dbReference>
<comment type="subcellular location">
    <subcellularLocation>
        <location evidence="1">Cell outer membrane</location>
        <topology evidence="1">Multi-pass membrane protein</topology>
    </subcellularLocation>
</comment>
<dbReference type="Pfam" id="PF13609">
    <property type="entry name" value="Porin_4"/>
    <property type="match status" value="1"/>
</dbReference>
<evidence type="ECO:0000256" key="10">
    <source>
        <dbReference type="ARBA" id="ARBA00023237"/>
    </source>
</evidence>
<dbReference type="GO" id="GO:0046930">
    <property type="term" value="C:pore complex"/>
    <property type="evidence" value="ECO:0007669"/>
    <property type="project" value="UniProtKB-KW"/>
</dbReference>
<evidence type="ECO:0000313" key="14">
    <source>
        <dbReference type="Proteomes" id="UP000198519"/>
    </source>
</evidence>
<dbReference type="Gene3D" id="2.40.160.10">
    <property type="entry name" value="Porin"/>
    <property type="match status" value="1"/>
</dbReference>
<evidence type="ECO:0000256" key="8">
    <source>
        <dbReference type="ARBA" id="ARBA00023114"/>
    </source>
</evidence>
<comment type="subunit">
    <text evidence="2">Homotrimer.</text>
</comment>
<keyword evidence="14" id="KW-1185">Reference proteome</keyword>
<reference evidence="14" key="1">
    <citation type="submission" date="2016-10" db="EMBL/GenBank/DDBJ databases">
        <authorList>
            <person name="Varghese N."/>
            <person name="Submissions S."/>
        </authorList>
    </citation>
    <scope>NUCLEOTIDE SEQUENCE [LARGE SCALE GENOMIC DNA]</scope>
    <source>
        <strain evidence="14">CGMCC 1.7061</strain>
    </source>
</reference>
<dbReference type="PANTHER" id="PTHR34501">
    <property type="entry name" value="PROTEIN YDDL-RELATED"/>
    <property type="match status" value="1"/>
</dbReference>
<dbReference type="EMBL" id="FOUE01000005">
    <property type="protein sequence ID" value="SFM62468.1"/>
    <property type="molecule type" value="Genomic_DNA"/>
</dbReference>
<evidence type="ECO:0000256" key="1">
    <source>
        <dbReference type="ARBA" id="ARBA00004571"/>
    </source>
</evidence>
<dbReference type="InterPro" id="IPR033900">
    <property type="entry name" value="Gram_neg_porin_domain"/>
</dbReference>
<keyword evidence="9" id="KW-0472">Membrane</keyword>
<dbReference type="SUPFAM" id="SSF56935">
    <property type="entry name" value="Porins"/>
    <property type="match status" value="1"/>
</dbReference>
<keyword evidence="8" id="KW-0626">Porin</keyword>
<feature type="signal peptide" evidence="11">
    <location>
        <begin position="1"/>
        <end position="21"/>
    </location>
</feature>
<keyword evidence="6 11" id="KW-0732">Signal</keyword>
<dbReference type="InterPro" id="IPR050298">
    <property type="entry name" value="Gram-neg_bact_OMP"/>
</dbReference>
<accession>A0A1I4SDA2</accession>
<dbReference type="GO" id="GO:0006811">
    <property type="term" value="P:monoatomic ion transport"/>
    <property type="evidence" value="ECO:0007669"/>
    <property type="project" value="UniProtKB-KW"/>
</dbReference>
<evidence type="ECO:0000256" key="3">
    <source>
        <dbReference type="ARBA" id="ARBA00022448"/>
    </source>
</evidence>
<keyword evidence="4" id="KW-1134">Transmembrane beta strand</keyword>